<dbReference type="InterPro" id="IPR053145">
    <property type="entry name" value="AB_hydrolase_Est10"/>
</dbReference>
<organism evidence="2 3">
    <name type="scientific">Pseudomonas piscis</name>
    <dbReference type="NCBI Taxonomy" id="2614538"/>
    <lineage>
        <taxon>Bacteria</taxon>
        <taxon>Pseudomonadati</taxon>
        <taxon>Pseudomonadota</taxon>
        <taxon>Gammaproteobacteria</taxon>
        <taxon>Pseudomonadales</taxon>
        <taxon>Pseudomonadaceae</taxon>
        <taxon>Pseudomonas</taxon>
    </lineage>
</organism>
<sequence>MIGTHRWILVVLLGLGGLARAGEPAPQHLLRPDGSSISYYLQQRQPSGPSSSLLVILQGSDCNSVSHITSIPLLAQAMPEDDVLTVEKYGLEATLPYSQDAERADCPQAYLEHDSPTQRTDDLQAVIQHLRQQRHYASVIALGGSEGAVIAHALAARPGVVDATVAFNGGGQWFADDLLHSVDSSDLPVAEKAEARQGLQAFIQQVQGQPPADLRASGHGARWWQEVLRLDQLALLQDSHTPALLIQAMADQSVSVPAVMAMVEQLRRDARPGVDFRPYPGLGHRFDDHHGQSHMPTVVEDIALWLRQLPPPGDKRG</sequence>
<feature type="domain" description="Peptidase S9 prolyl oligopeptidase catalytic" evidence="1">
    <location>
        <begin position="115"/>
        <end position="291"/>
    </location>
</feature>
<protein>
    <submittedName>
        <fullName evidence="2">Prolyl oligopeptidase family serine peptidase</fullName>
    </submittedName>
</protein>
<accession>A0ABY9N8T0</accession>
<dbReference type="PANTHER" id="PTHR43265:SF1">
    <property type="entry name" value="ESTERASE ESTD"/>
    <property type="match status" value="1"/>
</dbReference>
<name>A0ABY9N8T0_9PSED</name>
<dbReference type="EMBL" id="CP133164">
    <property type="protein sequence ID" value="WMN14876.1"/>
    <property type="molecule type" value="Genomic_DNA"/>
</dbReference>
<keyword evidence="3" id="KW-1185">Reference proteome</keyword>
<proteinExistence type="predicted"/>
<dbReference type="Pfam" id="PF00326">
    <property type="entry name" value="Peptidase_S9"/>
    <property type="match status" value="1"/>
</dbReference>
<evidence type="ECO:0000313" key="3">
    <source>
        <dbReference type="Proteomes" id="UP001237292"/>
    </source>
</evidence>
<evidence type="ECO:0000313" key="2">
    <source>
        <dbReference type="EMBL" id="WMN14876.1"/>
    </source>
</evidence>
<dbReference type="InterPro" id="IPR029058">
    <property type="entry name" value="AB_hydrolase_fold"/>
</dbReference>
<dbReference type="RefSeq" id="WP_282877951.1">
    <property type="nucleotide sequence ID" value="NZ_CP133164.1"/>
</dbReference>
<evidence type="ECO:0000259" key="1">
    <source>
        <dbReference type="Pfam" id="PF00326"/>
    </source>
</evidence>
<gene>
    <name evidence="2" type="ORF">QL104_15980</name>
</gene>
<dbReference type="Gene3D" id="3.40.50.1820">
    <property type="entry name" value="alpha/beta hydrolase"/>
    <property type="match status" value="1"/>
</dbReference>
<dbReference type="PANTHER" id="PTHR43265">
    <property type="entry name" value="ESTERASE ESTD"/>
    <property type="match status" value="1"/>
</dbReference>
<reference evidence="2 3" key="1">
    <citation type="journal article" date="2023" name="Access Microbiol">
        <title>The genome of a steinernematid-associated Pseudomonas piscis bacterium encodes the biosynthesis of insect toxins.</title>
        <authorList>
            <person name="Awori R.M."/>
            <person name="Hendre P."/>
            <person name="Amugune N.O."/>
        </authorList>
    </citation>
    <scope>NUCLEOTIDE SEQUENCE [LARGE SCALE GENOMIC DNA]</scope>
    <source>
        <strain evidence="2 3">75</strain>
    </source>
</reference>
<dbReference type="Proteomes" id="UP001237292">
    <property type="component" value="Chromosome"/>
</dbReference>
<dbReference type="InterPro" id="IPR001375">
    <property type="entry name" value="Peptidase_S9_cat"/>
</dbReference>
<dbReference type="SUPFAM" id="SSF53474">
    <property type="entry name" value="alpha/beta-Hydrolases"/>
    <property type="match status" value="1"/>
</dbReference>